<keyword evidence="1" id="KW-0156">Chromatin regulator</keyword>
<evidence type="ECO:0000313" key="5">
    <source>
        <dbReference type="EMBL" id="CAH7672321.1"/>
    </source>
</evidence>
<comment type="caution">
    <text evidence="5">The sequence shown here is derived from an EMBL/GenBank/DDBJ whole genome shotgun (WGS) entry which is preliminary data.</text>
</comment>
<dbReference type="GO" id="GO:0006355">
    <property type="term" value="P:regulation of DNA-templated transcription"/>
    <property type="evidence" value="ECO:0007669"/>
    <property type="project" value="TreeGrafter"/>
</dbReference>
<organism evidence="5 6">
    <name type="scientific">Phakopsora pachyrhizi</name>
    <name type="common">Asian soybean rust disease fungus</name>
    <dbReference type="NCBI Taxonomy" id="170000"/>
    <lineage>
        <taxon>Eukaryota</taxon>
        <taxon>Fungi</taxon>
        <taxon>Dikarya</taxon>
        <taxon>Basidiomycota</taxon>
        <taxon>Pucciniomycotina</taxon>
        <taxon>Pucciniomycetes</taxon>
        <taxon>Pucciniales</taxon>
        <taxon>Phakopsoraceae</taxon>
        <taxon>Phakopsora</taxon>
    </lineage>
</organism>
<gene>
    <name evidence="5" type="ORF">PPACK8108_LOCUS7128</name>
</gene>
<keyword evidence="6" id="KW-1185">Reference proteome</keyword>
<dbReference type="PANTHER" id="PTHR10333:SF42">
    <property type="entry name" value="INHIBITOR OF GROWTH PROTEIN 5"/>
    <property type="match status" value="1"/>
</dbReference>
<feature type="compositionally biased region" description="Low complexity" evidence="3">
    <location>
        <begin position="12"/>
        <end position="21"/>
    </location>
</feature>
<dbReference type="Proteomes" id="UP001153365">
    <property type="component" value="Unassembled WGS sequence"/>
</dbReference>
<dbReference type="EMBL" id="CALTRL010001384">
    <property type="protein sequence ID" value="CAH7672321.1"/>
    <property type="molecule type" value="Genomic_DNA"/>
</dbReference>
<evidence type="ECO:0000256" key="3">
    <source>
        <dbReference type="SAM" id="MobiDB-lite"/>
    </source>
</evidence>
<accession>A0AAV0AS98</accession>
<feature type="region of interest" description="Disordered" evidence="3">
    <location>
        <begin position="292"/>
        <end position="408"/>
    </location>
</feature>
<dbReference type="Gene3D" id="6.10.140.1740">
    <property type="match status" value="1"/>
</dbReference>
<reference evidence="5" key="1">
    <citation type="submission" date="2022-06" db="EMBL/GenBank/DDBJ databases">
        <authorList>
            <consortium name="SYNGENTA / RWTH Aachen University"/>
        </authorList>
    </citation>
    <scope>NUCLEOTIDE SEQUENCE</scope>
</reference>
<evidence type="ECO:0000256" key="1">
    <source>
        <dbReference type="ARBA" id="ARBA00022853"/>
    </source>
</evidence>
<dbReference type="InterPro" id="IPR024610">
    <property type="entry name" value="ING_N_histone-binding"/>
</dbReference>
<dbReference type="SMART" id="SM01408">
    <property type="entry name" value="ING"/>
    <property type="match status" value="1"/>
</dbReference>
<proteinExistence type="predicted"/>
<feature type="compositionally biased region" description="Low complexity" evidence="3">
    <location>
        <begin position="384"/>
        <end position="401"/>
    </location>
</feature>
<feature type="compositionally biased region" description="Polar residues" evidence="3">
    <location>
        <begin position="343"/>
        <end position="364"/>
    </location>
</feature>
<name>A0AAV0AS98_PHAPC</name>
<dbReference type="AlphaFoldDB" id="A0AAV0AS98"/>
<dbReference type="Pfam" id="PF12998">
    <property type="entry name" value="ING"/>
    <property type="match status" value="2"/>
</dbReference>
<evidence type="ECO:0000256" key="2">
    <source>
        <dbReference type="SAM" id="Coils"/>
    </source>
</evidence>
<dbReference type="InterPro" id="IPR028651">
    <property type="entry name" value="ING_fam"/>
</dbReference>
<dbReference type="PANTHER" id="PTHR10333">
    <property type="entry name" value="INHIBITOR OF GROWTH PROTEIN"/>
    <property type="match status" value="1"/>
</dbReference>
<feature type="compositionally biased region" description="Basic and acidic residues" evidence="3">
    <location>
        <begin position="1"/>
        <end position="11"/>
    </location>
</feature>
<sequence length="408" mass="46468">MDSPERNRTDSQSHQVVNQDSDQVDVRSRRVAVVRDQSKSSLKGLKFKKSSGASTSSKVRRRNNTNDDKEEEEVEKDNGDGDGVSESKAKGNSVDNQDLINPAGNWSDDHLMKEQEDRSRTFTEFTEEYYDIVEELPLELGRTLTLIGELEASVEECRQELHEDLTEYLSFTSNSLQQYQLNNQDPLLIDREEMAKKLIEAAQLETFGAIPLQQPLERPSSTNLPDHLRSLLVEISKKMVRLGELSRDKLNLAETMYEGLDRHLKRLDGDLEKYQDLVDEDEEANWRNQAEECVPPQEDKQQDPSVKPISAGSQRSVDKEEEEEEESIEKILETDLLDESLKRQPTSSDKNQRARTSSSKNVSPMDQPDTPSKNDRRLKSQRISGSNVSSPSRSTRQSNSKSHFKGII</sequence>
<feature type="coiled-coil region" evidence="2">
    <location>
        <begin position="257"/>
        <end position="284"/>
    </location>
</feature>
<keyword evidence="2" id="KW-0175">Coiled coil</keyword>
<feature type="domain" description="Inhibitor of growth protein N-terminal histone-binding" evidence="4">
    <location>
        <begin position="125"/>
        <end position="274"/>
    </location>
</feature>
<feature type="region of interest" description="Disordered" evidence="3">
    <location>
        <begin position="1"/>
        <end position="110"/>
    </location>
</feature>
<dbReference type="GO" id="GO:0006325">
    <property type="term" value="P:chromatin organization"/>
    <property type="evidence" value="ECO:0007669"/>
    <property type="project" value="UniProtKB-KW"/>
</dbReference>
<dbReference type="GO" id="GO:0005634">
    <property type="term" value="C:nucleus"/>
    <property type="evidence" value="ECO:0007669"/>
    <property type="project" value="TreeGrafter"/>
</dbReference>
<protein>
    <submittedName>
        <fullName evidence="5">Expressed protein</fullName>
    </submittedName>
</protein>
<evidence type="ECO:0000313" key="6">
    <source>
        <dbReference type="Proteomes" id="UP001153365"/>
    </source>
</evidence>
<evidence type="ECO:0000259" key="4">
    <source>
        <dbReference type="SMART" id="SM01408"/>
    </source>
</evidence>